<feature type="transmembrane region" description="Helical" evidence="1">
    <location>
        <begin position="104"/>
        <end position="126"/>
    </location>
</feature>
<keyword evidence="1" id="KW-0812">Transmembrane</keyword>
<feature type="transmembrane region" description="Helical" evidence="1">
    <location>
        <begin position="22"/>
        <end position="43"/>
    </location>
</feature>
<keyword evidence="1" id="KW-1133">Transmembrane helix</keyword>
<sequence length="211" mass="23102">MTEKVPLLSQAAQGQCLLTKSVTLYAILTQVPLILLSVTEAIIHTPTLSVWLTVPLWLTLSLWVISFLFQSIAMRKGIAVDVFVHDGVLHLDCSKQYQMWITPLLRSGLAMVVVACGTVSCVFLALSHEDDAQAIEQEDLDASIEAAAALTATLGLVGLCYLACAAVLWAKSRKSTRKARQWPRQDDTMSELKDNGHVINVKVEARTLRGT</sequence>
<protein>
    <recommendedName>
        <fullName evidence="4">Transmembrane protein</fullName>
    </recommendedName>
</protein>
<evidence type="ECO:0000313" key="3">
    <source>
        <dbReference type="Proteomes" id="UP000327013"/>
    </source>
</evidence>
<keyword evidence="1" id="KW-0472">Membrane</keyword>
<proteinExistence type="predicted"/>
<gene>
    <name evidence="2" type="ORF">FH972_023854</name>
</gene>
<feature type="transmembrane region" description="Helical" evidence="1">
    <location>
        <begin position="49"/>
        <end position="69"/>
    </location>
</feature>
<feature type="transmembrane region" description="Helical" evidence="1">
    <location>
        <begin position="146"/>
        <end position="170"/>
    </location>
</feature>
<comment type="caution">
    <text evidence="2">The sequence shown here is derived from an EMBL/GenBank/DDBJ whole genome shotgun (WGS) entry which is preliminary data.</text>
</comment>
<evidence type="ECO:0008006" key="4">
    <source>
        <dbReference type="Google" id="ProtNLM"/>
    </source>
</evidence>
<evidence type="ECO:0000313" key="2">
    <source>
        <dbReference type="EMBL" id="KAB8349841.1"/>
    </source>
</evidence>
<reference evidence="2 3" key="1">
    <citation type="submission" date="2019-06" db="EMBL/GenBank/DDBJ databases">
        <title>A chromosomal-level reference genome of Carpinus fangiana (Coryloideae, Betulaceae).</title>
        <authorList>
            <person name="Yang X."/>
            <person name="Wang Z."/>
            <person name="Zhang L."/>
            <person name="Hao G."/>
            <person name="Liu J."/>
            <person name="Yang Y."/>
        </authorList>
    </citation>
    <scope>NUCLEOTIDE SEQUENCE [LARGE SCALE GENOMIC DNA]</scope>
    <source>
        <strain evidence="2">Cfa_2016G</strain>
        <tissue evidence="2">Leaf</tissue>
    </source>
</reference>
<keyword evidence="3" id="KW-1185">Reference proteome</keyword>
<evidence type="ECO:0000256" key="1">
    <source>
        <dbReference type="SAM" id="Phobius"/>
    </source>
</evidence>
<dbReference type="Proteomes" id="UP000327013">
    <property type="component" value="Unassembled WGS sequence"/>
</dbReference>
<accession>A0A5N6KWE8</accession>
<dbReference type="AlphaFoldDB" id="A0A5N6KWE8"/>
<organism evidence="2 3">
    <name type="scientific">Carpinus fangiana</name>
    <dbReference type="NCBI Taxonomy" id="176857"/>
    <lineage>
        <taxon>Eukaryota</taxon>
        <taxon>Viridiplantae</taxon>
        <taxon>Streptophyta</taxon>
        <taxon>Embryophyta</taxon>
        <taxon>Tracheophyta</taxon>
        <taxon>Spermatophyta</taxon>
        <taxon>Magnoliopsida</taxon>
        <taxon>eudicotyledons</taxon>
        <taxon>Gunneridae</taxon>
        <taxon>Pentapetalae</taxon>
        <taxon>rosids</taxon>
        <taxon>fabids</taxon>
        <taxon>Fagales</taxon>
        <taxon>Betulaceae</taxon>
        <taxon>Carpinus</taxon>
    </lineage>
</organism>
<name>A0A5N6KWE8_9ROSI</name>
<dbReference type="EMBL" id="VIBQ01000014">
    <property type="protein sequence ID" value="KAB8349841.1"/>
    <property type="molecule type" value="Genomic_DNA"/>
</dbReference>